<sequence length="49" mass="5709">MRCVPGQNNNSPEKDTAQRHQQYISVVHVRYFVANYALEFVTVELLQKS</sequence>
<name>X1RIG6_9ZZZZ</name>
<accession>X1RIG6</accession>
<reference evidence="1" key="1">
    <citation type="journal article" date="2014" name="Front. Microbiol.">
        <title>High frequency of phylogenetically diverse reductive dehalogenase-homologous genes in deep subseafloor sedimentary metagenomes.</title>
        <authorList>
            <person name="Kawai M."/>
            <person name="Futagami T."/>
            <person name="Toyoda A."/>
            <person name="Takaki Y."/>
            <person name="Nishi S."/>
            <person name="Hori S."/>
            <person name="Arai W."/>
            <person name="Tsubouchi T."/>
            <person name="Morono Y."/>
            <person name="Uchiyama I."/>
            <person name="Ito T."/>
            <person name="Fujiyama A."/>
            <person name="Inagaki F."/>
            <person name="Takami H."/>
        </authorList>
    </citation>
    <scope>NUCLEOTIDE SEQUENCE</scope>
    <source>
        <strain evidence="1">Expedition CK06-06</strain>
    </source>
</reference>
<gene>
    <name evidence="1" type="ORF">S12H4_14217</name>
</gene>
<protein>
    <submittedName>
        <fullName evidence="1">Uncharacterized protein</fullName>
    </submittedName>
</protein>
<proteinExistence type="predicted"/>
<dbReference type="AlphaFoldDB" id="X1RIG6"/>
<evidence type="ECO:0000313" key="1">
    <source>
        <dbReference type="EMBL" id="GAI80512.1"/>
    </source>
</evidence>
<comment type="caution">
    <text evidence="1">The sequence shown here is derived from an EMBL/GenBank/DDBJ whole genome shotgun (WGS) entry which is preliminary data.</text>
</comment>
<dbReference type="EMBL" id="BARW01006771">
    <property type="protein sequence ID" value="GAI80512.1"/>
    <property type="molecule type" value="Genomic_DNA"/>
</dbReference>
<organism evidence="1">
    <name type="scientific">marine sediment metagenome</name>
    <dbReference type="NCBI Taxonomy" id="412755"/>
    <lineage>
        <taxon>unclassified sequences</taxon>
        <taxon>metagenomes</taxon>
        <taxon>ecological metagenomes</taxon>
    </lineage>
</organism>